<evidence type="ECO:0000256" key="6">
    <source>
        <dbReference type="ARBA" id="ARBA00023125"/>
    </source>
</evidence>
<dbReference type="SUPFAM" id="SSF52172">
    <property type="entry name" value="CheY-like"/>
    <property type="match status" value="1"/>
</dbReference>
<keyword evidence="2 9" id="KW-0963">Cytoplasm</keyword>
<keyword evidence="7 9" id="KW-0010">Activator</keyword>
<evidence type="ECO:0000256" key="2">
    <source>
        <dbReference type="ARBA" id="ARBA00022490"/>
    </source>
</evidence>
<evidence type="ECO:0000256" key="8">
    <source>
        <dbReference type="ARBA" id="ARBA00023163"/>
    </source>
</evidence>
<dbReference type="InterPro" id="IPR011006">
    <property type="entry name" value="CheY-like_superfamily"/>
</dbReference>
<dbReference type="SUPFAM" id="SSF46785">
    <property type="entry name" value="Winged helix' DNA-binding domain"/>
    <property type="match status" value="1"/>
</dbReference>
<feature type="domain" description="Response regulatory" evidence="11">
    <location>
        <begin position="5"/>
        <end position="120"/>
    </location>
</feature>
<dbReference type="Gene3D" id="1.10.10.10">
    <property type="entry name" value="Winged helix-like DNA-binding domain superfamily/Winged helix DNA-binding domain"/>
    <property type="match status" value="1"/>
</dbReference>
<dbReference type="Gene3D" id="3.40.50.2300">
    <property type="match status" value="1"/>
</dbReference>
<evidence type="ECO:0000313" key="12">
    <source>
        <dbReference type="EMBL" id="SBS33203.1"/>
    </source>
</evidence>
<dbReference type="OrthoDB" id="9802426at2"/>
<dbReference type="RefSeq" id="WP_082861100.1">
    <property type="nucleotide sequence ID" value="NZ_FLOC01000014.1"/>
</dbReference>
<dbReference type="GO" id="GO:0005737">
    <property type="term" value="C:cytoplasm"/>
    <property type="evidence" value="ECO:0007669"/>
    <property type="project" value="UniProtKB-SubCell"/>
</dbReference>
<evidence type="ECO:0000256" key="4">
    <source>
        <dbReference type="ARBA" id="ARBA00023012"/>
    </source>
</evidence>
<evidence type="ECO:0000256" key="7">
    <source>
        <dbReference type="ARBA" id="ARBA00023159"/>
    </source>
</evidence>
<dbReference type="EMBL" id="FLOC01000014">
    <property type="protein sequence ID" value="SBS33203.1"/>
    <property type="molecule type" value="Genomic_DNA"/>
</dbReference>
<keyword evidence="6 9" id="KW-0238">DNA-binding</keyword>
<feature type="modified residue" description="4-aspartylphosphate" evidence="10">
    <location>
        <position position="55"/>
    </location>
</feature>
<dbReference type="GO" id="GO:0000156">
    <property type="term" value="F:phosphorelay response regulator activity"/>
    <property type="evidence" value="ECO:0007669"/>
    <property type="project" value="TreeGrafter"/>
</dbReference>
<dbReference type="SMART" id="SM00448">
    <property type="entry name" value="REC"/>
    <property type="match status" value="1"/>
</dbReference>
<gene>
    <name evidence="12" type="primary">dpiA</name>
    <name evidence="12" type="ORF">MAQ5080_02512</name>
</gene>
<dbReference type="AlphaFoldDB" id="A0A1A8TKJ3"/>
<evidence type="ECO:0000256" key="3">
    <source>
        <dbReference type="ARBA" id="ARBA00022553"/>
    </source>
</evidence>
<evidence type="ECO:0000256" key="5">
    <source>
        <dbReference type="ARBA" id="ARBA00023015"/>
    </source>
</evidence>
<dbReference type="STRING" id="295068.MAQ5080_02512"/>
<organism evidence="12 13">
    <name type="scientific">Marinomonas aquimarina</name>
    <dbReference type="NCBI Taxonomy" id="295068"/>
    <lineage>
        <taxon>Bacteria</taxon>
        <taxon>Pseudomonadati</taxon>
        <taxon>Pseudomonadota</taxon>
        <taxon>Gammaproteobacteria</taxon>
        <taxon>Oceanospirillales</taxon>
        <taxon>Oceanospirillaceae</taxon>
        <taxon>Marinomonas</taxon>
    </lineage>
</organism>
<dbReference type="GO" id="GO:0003700">
    <property type="term" value="F:DNA-binding transcription factor activity"/>
    <property type="evidence" value="ECO:0007669"/>
    <property type="project" value="InterPro"/>
</dbReference>
<dbReference type="InterPro" id="IPR051271">
    <property type="entry name" value="2C-system_Tx_regulators"/>
</dbReference>
<evidence type="ECO:0000259" key="11">
    <source>
        <dbReference type="PROSITE" id="PS50110"/>
    </source>
</evidence>
<comment type="subcellular location">
    <subcellularLocation>
        <location evidence="1 9">Cytoplasm</location>
    </subcellularLocation>
</comment>
<reference evidence="12 13" key="1">
    <citation type="submission" date="2016-06" db="EMBL/GenBank/DDBJ databases">
        <authorList>
            <person name="Kjaerup R.B."/>
            <person name="Dalgaard T.S."/>
            <person name="Juul-Madsen H.R."/>
        </authorList>
    </citation>
    <scope>NUCLEOTIDE SEQUENCE [LARGE SCALE GENOMIC DNA]</scope>
    <source>
        <strain evidence="12 13">CECT 5080</strain>
    </source>
</reference>
<dbReference type="InterPro" id="IPR036390">
    <property type="entry name" value="WH_DNA-bd_sf"/>
</dbReference>
<proteinExistence type="predicted"/>
<keyword evidence="4 9" id="KW-0902">Two-component regulatory system</keyword>
<sequence length="225" mass="25288">MTQYSVLIVEDDQQASYTLEQAVNQHPLFKVIAAAESVAETRMHLGQQPDLILLDITLPDGDGMSLLRDIRQQGLSASVIMTTAERESSMVAQAIQFGVNDYLVKPLRLSRVHQALNDFVAFQAKLEEAEHIDQLQIDDLMRKSKTPSKSRKTPKGIDATTLSTMVEHIKQRQEPFSAQEIGDELALSRITARRYLEYLEEQGMVSMSLNYNTGGRPKQLYHVVG</sequence>
<keyword evidence="3 10" id="KW-0597">Phosphoprotein</keyword>
<evidence type="ECO:0000313" key="13">
    <source>
        <dbReference type="Proteomes" id="UP000092627"/>
    </source>
</evidence>
<dbReference type="PANTHER" id="PTHR45526">
    <property type="entry name" value="TRANSCRIPTIONAL REGULATORY PROTEIN DPIA"/>
    <property type="match status" value="1"/>
</dbReference>
<dbReference type="InterPro" id="IPR001789">
    <property type="entry name" value="Sig_transdc_resp-reg_receiver"/>
</dbReference>
<keyword evidence="8 9" id="KW-0804">Transcription</keyword>
<dbReference type="InterPro" id="IPR013196">
    <property type="entry name" value="HTH_11"/>
</dbReference>
<evidence type="ECO:0000256" key="10">
    <source>
        <dbReference type="PROSITE-ProRule" id="PRU00169"/>
    </source>
</evidence>
<evidence type="ECO:0000256" key="9">
    <source>
        <dbReference type="PIRNR" id="PIRNR006171"/>
    </source>
</evidence>
<keyword evidence="13" id="KW-1185">Reference proteome</keyword>
<dbReference type="Pfam" id="PF08279">
    <property type="entry name" value="HTH_11"/>
    <property type="match status" value="1"/>
</dbReference>
<dbReference type="PROSITE" id="PS50110">
    <property type="entry name" value="RESPONSE_REGULATORY"/>
    <property type="match status" value="1"/>
</dbReference>
<protein>
    <recommendedName>
        <fullName evidence="9">Transcriptional regulatory protein</fullName>
    </recommendedName>
</protein>
<evidence type="ECO:0000256" key="1">
    <source>
        <dbReference type="ARBA" id="ARBA00004496"/>
    </source>
</evidence>
<dbReference type="Pfam" id="PF00072">
    <property type="entry name" value="Response_reg"/>
    <property type="match status" value="1"/>
</dbReference>
<name>A0A1A8TKJ3_9GAMM</name>
<accession>A0A1A8TKJ3</accession>
<dbReference type="Proteomes" id="UP000092627">
    <property type="component" value="Unassembled WGS sequence"/>
</dbReference>
<dbReference type="InterPro" id="IPR036388">
    <property type="entry name" value="WH-like_DNA-bd_sf"/>
</dbReference>
<dbReference type="GO" id="GO:0003677">
    <property type="term" value="F:DNA binding"/>
    <property type="evidence" value="ECO:0007669"/>
    <property type="project" value="UniProtKB-KW"/>
</dbReference>
<keyword evidence="5 9" id="KW-0805">Transcription regulation</keyword>
<dbReference type="PIRSF" id="PIRSF006171">
    <property type="entry name" value="RR_citrat_malat"/>
    <property type="match status" value="1"/>
</dbReference>
<dbReference type="InterPro" id="IPR024187">
    <property type="entry name" value="Sig_transdc_resp-reg_cit/mal"/>
</dbReference>
<dbReference type="PANTHER" id="PTHR45526:SF1">
    <property type="entry name" value="TRANSCRIPTIONAL REGULATORY PROTEIN DCUR-RELATED"/>
    <property type="match status" value="1"/>
</dbReference>